<dbReference type="RefSeq" id="WP_174995944.1">
    <property type="nucleotide sequence ID" value="NZ_CABPSI010000001.1"/>
</dbReference>
<sequence>MSKQALIAQLTEKQNAAKDDGSIKEIPQSELEQISGAGRGNAFVNATWSRAM</sequence>
<keyword evidence="2" id="KW-1185">Reference proteome</keyword>
<organism evidence="1 2">
    <name type="scientific">Pandoraea iniqua</name>
    <dbReference type="NCBI Taxonomy" id="2508288"/>
    <lineage>
        <taxon>Bacteria</taxon>
        <taxon>Pseudomonadati</taxon>
        <taxon>Pseudomonadota</taxon>
        <taxon>Betaproteobacteria</taxon>
        <taxon>Burkholderiales</taxon>
        <taxon>Burkholderiaceae</taxon>
        <taxon>Pandoraea</taxon>
    </lineage>
</organism>
<proteinExistence type="predicted"/>
<accession>A0A5E4S5P5</accession>
<gene>
    <name evidence="1" type="ORF">PIN31115_00578</name>
</gene>
<evidence type="ECO:0000313" key="2">
    <source>
        <dbReference type="Proteomes" id="UP000333828"/>
    </source>
</evidence>
<protein>
    <submittedName>
        <fullName evidence="1">Uncharacterized protein</fullName>
    </submittedName>
</protein>
<dbReference type="EMBL" id="CABPSI010000001">
    <property type="protein sequence ID" value="VVD70625.1"/>
    <property type="molecule type" value="Genomic_DNA"/>
</dbReference>
<dbReference type="Proteomes" id="UP000333828">
    <property type="component" value="Unassembled WGS sequence"/>
</dbReference>
<name>A0A5E4S5P5_9BURK</name>
<evidence type="ECO:0000313" key="1">
    <source>
        <dbReference type="EMBL" id="VVD70625.1"/>
    </source>
</evidence>
<reference evidence="1 2" key="1">
    <citation type="submission" date="2019-08" db="EMBL/GenBank/DDBJ databases">
        <authorList>
            <person name="Peeters C."/>
        </authorList>
    </citation>
    <scope>NUCLEOTIDE SEQUENCE [LARGE SCALE GENOMIC DNA]</scope>
    <source>
        <strain evidence="1 2">LMG 31115</strain>
    </source>
</reference>
<dbReference type="AlphaFoldDB" id="A0A5E4S5P5"/>